<feature type="chain" id="PRO_5042103090" description="Carbohydrate kinase PfkB domain-containing protein" evidence="1">
    <location>
        <begin position="21"/>
        <end position="293"/>
    </location>
</feature>
<dbReference type="Proteomes" id="UP001201980">
    <property type="component" value="Unassembled WGS sequence"/>
</dbReference>
<reference evidence="2" key="1">
    <citation type="submission" date="2022-07" db="EMBL/GenBank/DDBJ databases">
        <title>Draft genome sequence of Zalerion maritima ATCC 34329, a (micro)plastics degrading marine fungus.</title>
        <authorList>
            <person name="Paco A."/>
            <person name="Goncalves M.F.M."/>
            <person name="Rocha-Santos T.A.P."/>
            <person name="Alves A."/>
        </authorList>
    </citation>
    <scope>NUCLEOTIDE SEQUENCE</scope>
    <source>
        <strain evidence="2">ATCC 34329</strain>
    </source>
</reference>
<comment type="caution">
    <text evidence="2">The sequence shown here is derived from an EMBL/GenBank/DDBJ whole genome shotgun (WGS) entry which is preliminary data.</text>
</comment>
<dbReference type="Gene3D" id="3.40.1190.20">
    <property type="match status" value="1"/>
</dbReference>
<organism evidence="2 3">
    <name type="scientific">Zalerion maritima</name>
    <dbReference type="NCBI Taxonomy" id="339359"/>
    <lineage>
        <taxon>Eukaryota</taxon>
        <taxon>Fungi</taxon>
        <taxon>Dikarya</taxon>
        <taxon>Ascomycota</taxon>
        <taxon>Pezizomycotina</taxon>
        <taxon>Sordariomycetes</taxon>
        <taxon>Lulworthiomycetidae</taxon>
        <taxon>Lulworthiales</taxon>
        <taxon>Lulworthiaceae</taxon>
        <taxon>Zalerion</taxon>
    </lineage>
</organism>
<proteinExistence type="predicted"/>
<evidence type="ECO:0000313" key="2">
    <source>
        <dbReference type="EMBL" id="KAJ2906636.1"/>
    </source>
</evidence>
<dbReference type="EMBL" id="JAKWBI020000011">
    <property type="protein sequence ID" value="KAJ2906636.1"/>
    <property type="molecule type" value="Genomic_DNA"/>
</dbReference>
<dbReference type="InterPro" id="IPR029056">
    <property type="entry name" value="Ribokinase-like"/>
</dbReference>
<gene>
    <name evidence="2" type="ORF">MKZ38_000891</name>
</gene>
<name>A0AAD5WV39_9PEZI</name>
<dbReference type="PANTHER" id="PTHR42774:SF3">
    <property type="entry name" value="KETOHEXOKINASE"/>
    <property type="match status" value="1"/>
</dbReference>
<feature type="signal peptide" evidence="1">
    <location>
        <begin position="1"/>
        <end position="20"/>
    </location>
</feature>
<evidence type="ECO:0000313" key="3">
    <source>
        <dbReference type="Proteomes" id="UP001201980"/>
    </source>
</evidence>
<evidence type="ECO:0000256" key="1">
    <source>
        <dbReference type="SAM" id="SignalP"/>
    </source>
</evidence>
<dbReference type="AlphaFoldDB" id="A0AAD5WV39"/>
<keyword evidence="3" id="KW-1185">Reference proteome</keyword>
<accession>A0AAD5WV39</accession>
<dbReference type="InterPro" id="IPR052562">
    <property type="entry name" value="Ketohexokinase-related"/>
</dbReference>
<protein>
    <recommendedName>
        <fullName evidence="4">Carbohydrate kinase PfkB domain-containing protein</fullName>
    </recommendedName>
</protein>
<dbReference type="SUPFAM" id="SSF53613">
    <property type="entry name" value="Ribokinase-like"/>
    <property type="match status" value="1"/>
</dbReference>
<keyword evidence="1" id="KW-0732">Signal</keyword>
<sequence length="293" mass="32079">MKHLFAIGAVYLDTILSVSSFPAEDSKLRATQIQVRRGGNVSNSLEVLKQLLEQWAREKVKLHLISTLPEKGSPALESIRSSFSASGGELDLETCLYREGCQQPASSYIIRNASTSSRTIVNYNDLPEMSVEEFAGILSNFKGDGGGESWWHFEGRIPDVTLECIKLVRKSLPTAIVSVEIEKPGREGLQALAAEADMVFYSRSYAESTGESRETFPSFLQRQAAGTTCKASIGAGDTFIAGVLYSAMWHGADWDAKGIVSFAVELASRKVQQEGFGGLGAEVKKEFPRYFDQ</sequence>
<dbReference type="PANTHER" id="PTHR42774">
    <property type="entry name" value="PHOSPHOTRANSFERASE SYSTEM TRANSPORT PROTEIN"/>
    <property type="match status" value="1"/>
</dbReference>
<evidence type="ECO:0008006" key="4">
    <source>
        <dbReference type="Google" id="ProtNLM"/>
    </source>
</evidence>